<gene>
    <name evidence="1" type="ORF">KX01_1837</name>
</gene>
<evidence type="ECO:0000313" key="2">
    <source>
        <dbReference type="Proteomes" id="UP000182521"/>
    </source>
</evidence>
<dbReference type="GO" id="GO:0015774">
    <property type="term" value="P:polysaccharide transport"/>
    <property type="evidence" value="ECO:0007669"/>
    <property type="project" value="InterPro"/>
</dbReference>
<dbReference type="Proteomes" id="UP000182521">
    <property type="component" value="Chromosome"/>
</dbReference>
<dbReference type="InterPro" id="IPR007833">
    <property type="entry name" value="Capsule_polysaccharide_synth"/>
</dbReference>
<dbReference type="InterPro" id="IPR043148">
    <property type="entry name" value="TagF_C"/>
</dbReference>
<keyword evidence="2" id="KW-1185">Reference proteome</keyword>
<protein>
    <submittedName>
        <fullName evidence="1">Capsule polysaccharide biosynthesis family protein</fullName>
    </submittedName>
</protein>
<accession>A0A1J0KW44</accession>
<dbReference type="SUPFAM" id="SSF53756">
    <property type="entry name" value="UDP-Glycosyltransferase/glycogen phosphorylase"/>
    <property type="match status" value="1"/>
</dbReference>
<dbReference type="AlphaFoldDB" id="A0A1J0KW44"/>
<dbReference type="RefSeq" id="WP_071664681.1">
    <property type="nucleotide sequence ID" value="NZ_CP009654.1"/>
</dbReference>
<name>A0A1J0KW44_9GAMM</name>
<sequence length="399" mass="45227">MYKKLVFLNILIVLTLFIFSKTYSTNLLFLTYDYGDTNAFKAILPSLKKNNFDYEVIALGKSKDLFQNNLVNEVNCLSNFDNDFLIKDRNNTITKSNIECLKNTLINKPDIIVSGMSSAALADILNSYSSQAKIAYYDNFDPYPENSKTYYTNSFVTRLNNYSLDSVFITSETIKSSFIKNFNNKKFVKDTKENFLAVGNPSIISWETDLIKCSTREEIKAKLNIPKNKKIVVFAGDMTPDYAIAVEHFAKALKEMPNYEAIVSPHPKTNGEIERNIKEKYQINNMIIASPSDIATICLTNLSKVFIVHKSSMGIQALSNDKNVIYIADSSYENIAIQKAVAKRAFSTNNIINTIQNEYNKKASNEYSKLGIPKYPIKSFIDKLNKIRNTKADNLAVLL</sequence>
<dbReference type="Gene3D" id="3.40.50.12580">
    <property type="match status" value="1"/>
</dbReference>
<dbReference type="OrthoDB" id="6190563at2"/>
<dbReference type="EMBL" id="CP009654">
    <property type="protein sequence ID" value="APC97943.1"/>
    <property type="molecule type" value="Genomic_DNA"/>
</dbReference>
<dbReference type="GO" id="GO:0000271">
    <property type="term" value="P:polysaccharide biosynthetic process"/>
    <property type="evidence" value="ECO:0007669"/>
    <property type="project" value="InterPro"/>
</dbReference>
<organism evidence="1 2">
    <name type="scientific">Francisella frigiditurris</name>
    <dbReference type="NCBI Taxonomy" id="1542390"/>
    <lineage>
        <taxon>Bacteria</taxon>
        <taxon>Pseudomonadati</taxon>
        <taxon>Pseudomonadota</taxon>
        <taxon>Gammaproteobacteria</taxon>
        <taxon>Thiotrichales</taxon>
        <taxon>Francisellaceae</taxon>
        <taxon>Francisella</taxon>
    </lineage>
</organism>
<proteinExistence type="predicted"/>
<dbReference type="Pfam" id="PF05159">
    <property type="entry name" value="Capsule_synth"/>
    <property type="match status" value="1"/>
</dbReference>
<dbReference type="KEGG" id="frc:KX01_1837"/>
<evidence type="ECO:0000313" key="1">
    <source>
        <dbReference type="EMBL" id="APC97943.1"/>
    </source>
</evidence>
<reference evidence="2" key="1">
    <citation type="submission" date="2014-10" db="EMBL/GenBank/DDBJ databases">
        <authorList>
            <person name="Kuske C.R."/>
            <person name="Challacombe J.F."/>
            <person name="Daligault H.E."/>
            <person name="Davenport K.W."/>
            <person name="Johnson S.L."/>
            <person name="Siddaramappa S."/>
            <person name="Petersen J.M."/>
        </authorList>
    </citation>
    <scope>NUCLEOTIDE SEQUENCE [LARGE SCALE GENOMIC DNA]</scope>
    <source>
        <strain evidence="2">CA97-1460</strain>
    </source>
</reference>